<keyword evidence="5 6" id="KW-0472">Membrane</keyword>
<feature type="transmembrane region" description="Helical" evidence="6">
    <location>
        <begin position="86"/>
        <end position="105"/>
    </location>
</feature>
<name>A0ABU3P0F3_9FIRM</name>
<keyword evidence="4 6" id="KW-1133">Transmembrane helix</keyword>
<dbReference type="PROSITE" id="PS00217">
    <property type="entry name" value="SUGAR_TRANSPORT_2"/>
    <property type="match status" value="1"/>
</dbReference>
<evidence type="ECO:0000313" key="9">
    <source>
        <dbReference type="Proteomes" id="UP001254848"/>
    </source>
</evidence>
<evidence type="ECO:0000256" key="4">
    <source>
        <dbReference type="ARBA" id="ARBA00022989"/>
    </source>
</evidence>
<dbReference type="InterPro" id="IPR005829">
    <property type="entry name" value="Sugar_transporter_CS"/>
</dbReference>
<dbReference type="InterPro" id="IPR020846">
    <property type="entry name" value="MFS_dom"/>
</dbReference>
<gene>
    <name evidence="8" type="ORF">Q4T40_14890</name>
</gene>
<dbReference type="EMBL" id="JAUOZS010000001">
    <property type="protein sequence ID" value="MDT8902533.1"/>
    <property type="molecule type" value="Genomic_DNA"/>
</dbReference>
<evidence type="ECO:0000256" key="6">
    <source>
        <dbReference type="SAM" id="Phobius"/>
    </source>
</evidence>
<dbReference type="InterPro" id="IPR036259">
    <property type="entry name" value="MFS_trans_sf"/>
</dbReference>
<dbReference type="PROSITE" id="PS00216">
    <property type="entry name" value="SUGAR_TRANSPORT_1"/>
    <property type="match status" value="2"/>
</dbReference>
<feature type="domain" description="Major facilitator superfamily (MFS) profile" evidence="7">
    <location>
        <begin position="20"/>
        <end position="432"/>
    </location>
</feature>
<comment type="caution">
    <text evidence="8">The sequence shown here is derived from an EMBL/GenBank/DDBJ whole genome shotgun (WGS) entry which is preliminary data.</text>
</comment>
<dbReference type="InterPro" id="IPR005828">
    <property type="entry name" value="MFS_sugar_transport-like"/>
</dbReference>
<feature type="transmembrane region" description="Helical" evidence="6">
    <location>
        <begin position="255"/>
        <end position="272"/>
    </location>
</feature>
<keyword evidence="3 6" id="KW-0812">Transmembrane</keyword>
<dbReference type="Gene3D" id="1.20.1250.20">
    <property type="entry name" value="MFS general substrate transporter like domains"/>
    <property type="match status" value="1"/>
</dbReference>
<dbReference type="Pfam" id="PF00083">
    <property type="entry name" value="Sugar_tr"/>
    <property type="match status" value="1"/>
</dbReference>
<comment type="subcellular location">
    <subcellularLocation>
        <location evidence="1">Cell membrane</location>
        <topology evidence="1">Multi-pass membrane protein</topology>
    </subcellularLocation>
</comment>
<dbReference type="PROSITE" id="PS50850">
    <property type="entry name" value="MFS"/>
    <property type="match status" value="1"/>
</dbReference>
<organism evidence="8 9">
    <name type="scientific">Anaeroselena agilis</name>
    <dbReference type="NCBI Taxonomy" id="3063788"/>
    <lineage>
        <taxon>Bacteria</taxon>
        <taxon>Bacillati</taxon>
        <taxon>Bacillota</taxon>
        <taxon>Negativicutes</taxon>
        <taxon>Acetonemataceae</taxon>
        <taxon>Anaeroselena</taxon>
    </lineage>
</organism>
<dbReference type="SUPFAM" id="SSF103473">
    <property type="entry name" value="MFS general substrate transporter"/>
    <property type="match status" value="1"/>
</dbReference>
<protein>
    <submittedName>
        <fullName evidence="8">MFS transporter</fullName>
    </submittedName>
</protein>
<evidence type="ECO:0000256" key="1">
    <source>
        <dbReference type="ARBA" id="ARBA00004651"/>
    </source>
</evidence>
<feature type="transmembrane region" description="Helical" evidence="6">
    <location>
        <begin position="111"/>
        <end position="132"/>
    </location>
</feature>
<feature type="transmembrane region" description="Helical" evidence="6">
    <location>
        <begin position="173"/>
        <end position="193"/>
    </location>
</feature>
<keyword evidence="2" id="KW-0813">Transport</keyword>
<sequence>MASVSDRLSNLPLGKFHWRLLILTMLGWAFDSMDTGIVAFVLAKMIETWGLTSAQVGYIGSIGLVGMACGAALSGRLADMMGRKKLFAATLVVYSVATGLCGLAWSYESLLFFRFLVGFGVGGQLPVAVTLVSEYSPARHRGRMIVLLESAWAFGWLAAAVIAYYIIPRHGWQIAFYIGSLPAILVFALWRMVPESVLYLIDKGRYQEAHEQVAAIERELGVPVGEPPSAAEIAAPKPQFAFADLWKGQYLRRTVCLWILWFGIVFSYYGIFTWLPSLLVKSGHTLIRSFEYVLWMTLAQIPGYFTAAYLVDRIGRKPTLSSFLAACAVCAYFFGIAKTGTEILVYGCLLSFFNLGAWGVVYTYSPELYPTHARASGVGFAAAFGRVGGIFAPSVVGWIMTGPDKFALVFTLFTAVLVITALNVFVLGEETMRKSLDELNR</sequence>
<feature type="transmembrane region" description="Helical" evidence="6">
    <location>
        <begin position="144"/>
        <end position="167"/>
    </location>
</feature>
<reference evidence="8 9" key="1">
    <citation type="submission" date="2023-07" db="EMBL/GenBank/DDBJ databases">
        <title>The novel representative of Negativicutes class, Anaeroselena agilis gen. nov. sp. nov.</title>
        <authorList>
            <person name="Prokofeva M.I."/>
            <person name="Elcheninov A.G."/>
            <person name="Klyukina A."/>
            <person name="Kublanov I.V."/>
            <person name="Frolov E.N."/>
            <person name="Podosokorskaya O.A."/>
        </authorList>
    </citation>
    <scope>NUCLEOTIDE SEQUENCE [LARGE SCALE GENOMIC DNA]</scope>
    <source>
        <strain evidence="8 9">4137-cl</strain>
    </source>
</reference>
<evidence type="ECO:0000259" key="7">
    <source>
        <dbReference type="PROSITE" id="PS50850"/>
    </source>
</evidence>
<proteinExistence type="predicted"/>
<feature type="transmembrane region" description="Helical" evidence="6">
    <location>
        <begin position="55"/>
        <end position="74"/>
    </location>
</feature>
<feature type="transmembrane region" description="Helical" evidence="6">
    <location>
        <begin position="343"/>
        <end position="365"/>
    </location>
</feature>
<keyword evidence="9" id="KW-1185">Reference proteome</keyword>
<evidence type="ECO:0000256" key="2">
    <source>
        <dbReference type="ARBA" id="ARBA00022448"/>
    </source>
</evidence>
<evidence type="ECO:0000256" key="5">
    <source>
        <dbReference type="ARBA" id="ARBA00023136"/>
    </source>
</evidence>
<feature type="transmembrane region" description="Helical" evidence="6">
    <location>
        <begin position="377"/>
        <end position="400"/>
    </location>
</feature>
<feature type="transmembrane region" description="Helical" evidence="6">
    <location>
        <begin position="406"/>
        <end position="427"/>
    </location>
</feature>
<feature type="transmembrane region" description="Helical" evidence="6">
    <location>
        <begin position="318"/>
        <end position="337"/>
    </location>
</feature>
<dbReference type="PANTHER" id="PTHR23511">
    <property type="entry name" value="SYNAPTIC VESICLE GLYCOPROTEIN 2"/>
    <property type="match status" value="1"/>
</dbReference>
<evidence type="ECO:0000313" key="8">
    <source>
        <dbReference type="EMBL" id="MDT8902533.1"/>
    </source>
</evidence>
<dbReference type="PANTHER" id="PTHR23511:SF34">
    <property type="entry name" value="SYNAPTIC VESICLE GLYCOPROTEIN 2"/>
    <property type="match status" value="1"/>
</dbReference>
<dbReference type="CDD" id="cd17316">
    <property type="entry name" value="MFS_SV2_like"/>
    <property type="match status" value="1"/>
</dbReference>
<feature type="transmembrane region" description="Helical" evidence="6">
    <location>
        <begin position="292"/>
        <end position="311"/>
    </location>
</feature>
<accession>A0ABU3P0F3</accession>
<dbReference type="Proteomes" id="UP001254848">
    <property type="component" value="Unassembled WGS sequence"/>
</dbReference>
<dbReference type="RefSeq" id="WP_413781014.1">
    <property type="nucleotide sequence ID" value="NZ_JAUOZS010000001.1"/>
</dbReference>
<feature type="transmembrane region" description="Helical" evidence="6">
    <location>
        <begin position="20"/>
        <end position="43"/>
    </location>
</feature>
<evidence type="ECO:0000256" key="3">
    <source>
        <dbReference type="ARBA" id="ARBA00022692"/>
    </source>
</evidence>